<name>A0A1Z1V0W1_STAEP</name>
<organism evidence="8">
    <name type="scientific">Staphylococcus epidermidis</name>
    <dbReference type="NCBI Taxonomy" id="1282"/>
    <lineage>
        <taxon>Bacteria</taxon>
        <taxon>Bacillati</taxon>
        <taxon>Bacillota</taxon>
        <taxon>Bacilli</taxon>
        <taxon>Bacillales</taxon>
        <taxon>Staphylococcaceae</taxon>
        <taxon>Staphylococcus</taxon>
    </lineage>
</organism>
<evidence type="ECO:0000256" key="5">
    <source>
        <dbReference type="ARBA" id="ARBA00023136"/>
    </source>
</evidence>
<keyword evidence="2" id="KW-0813">Transport</keyword>
<evidence type="ECO:0000256" key="2">
    <source>
        <dbReference type="ARBA" id="ARBA00022448"/>
    </source>
</evidence>
<keyword evidence="4 6" id="KW-1133">Transmembrane helix</keyword>
<dbReference type="InterPro" id="IPR005828">
    <property type="entry name" value="MFS_sugar_transport-like"/>
</dbReference>
<dbReference type="GO" id="GO:0022857">
    <property type="term" value="F:transmembrane transporter activity"/>
    <property type="evidence" value="ECO:0007669"/>
    <property type="project" value="InterPro"/>
</dbReference>
<evidence type="ECO:0000256" key="1">
    <source>
        <dbReference type="ARBA" id="ARBA00004651"/>
    </source>
</evidence>
<dbReference type="PANTHER" id="PTHR48020:SF12">
    <property type="entry name" value="PROTON MYO-INOSITOL COTRANSPORTER"/>
    <property type="match status" value="1"/>
</dbReference>
<dbReference type="Pfam" id="PF00083">
    <property type="entry name" value="Sugar_tr"/>
    <property type="match status" value="1"/>
</dbReference>
<reference evidence="8" key="1">
    <citation type="submission" date="2017-05" db="EMBL/GenBank/DDBJ databases">
        <title>Novel Multiresistance cfr-Encoding Plasmids in Linezolid-Resistant Methicillin-Resistant Staphylococcus epidermidis and Vancomycin-Resistant Enterococcus faecium (VRE): First Report of the Co-location of cfr and optrA in VRE.</title>
        <authorList>
            <person name="Lazaris A."/>
            <person name="Coleman D.C."/>
            <person name="Kearns A.M."/>
            <person name="Pichon B."/>
            <person name="Kinnevey P.M."/>
            <person name="Boyle B."/>
            <person name="Earls M.R."/>
            <person name="Connell B.O."/>
            <person name="Brennan G.I."/>
            <person name="Shore A.C."/>
        </authorList>
    </citation>
    <scope>NUCLEOTIDE SEQUENCE</scope>
    <source>
        <strain evidence="8">M13/0453</strain>
    </source>
</reference>
<dbReference type="EMBL" id="MF062491">
    <property type="protein sequence ID" value="ARX60719.1"/>
    <property type="molecule type" value="Genomic_DNA"/>
</dbReference>
<feature type="transmembrane region" description="Helical" evidence="6">
    <location>
        <begin position="59"/>
        <end position="81"/>
    </location>
</feature>
<evidence type="ECO:0000256" key="4">
    <source>
        <dbReference type="ARBA" id="ARBA00022989"/>
    </source>
</evidence>
<dbReference type="PROSITE" id="PS50850">
    <property type="entry name" value="MFS"/>
    <property type="match status" value="1"/>
</dbReference>
<feature type="transmembrane region" description="Helical" evidence="6">
    <location>
        <begin position="30"/>
        <end position="53"/>
    </location>
</feature>
<sequence length="98" mass="10823">MQQNPILWRNMGANYVGNVARNVPSRARGAATGIAIVVLQIGTLIISQVFPILVNMLEVQYVFLIFAVIGALALIFVVKFLPETRGKSLEEIELQLQN</sequence>
<dbReference type="PANTHER" id="PTHR48020">
    <property type="entry name" value="PROTON MYO-INOSITOL COTRANSPORTER"/>
    <property type="match status" value="1"/>
</dbReference>
<feature type="domain" description="Major facilitator superfamily (MFS) profile" evidence="7">
    <location>
        <begin position="1"/>
        <end position="85"/>
    </location>
</feature>
<accession>A0A1Z1V0W1</accession>
<dbReference type="InterPro" id="IPR050814">
    <property type="entry name" value="Myo-inositol_Transporter"/>
</dbReference>
<evidence type="ECO:0000313" key="8">
    <source>
        <dbReference type="EMBL" id="ARX60719.1"/>
    </source>
</evidence>
<proteinExistence type="predicted"/>
<dbReference type="InterPro" id="IPR020846">
    <property type="entry name" value="MFS_dom"/>
</dbReference>
<evidence type="ECO:0000256" key="6">
    <source>
        <dbReference type="SAM" id="Phobius"/>
    </source>
</evidence>
<protein>
    <submittedName>
        <fullName evidence="8">Putative metabolite transport protein CsbC</fullName>
    </submittedName>
</protein>
<evidence type="ECO:0000256" key="3">
    <source>
        <dbReference type="ARBA" id="ARBA00022692"/>
    </source>
</evidence>
<dbReference type="AlphaFoldDB" id="A0A1Z1V0W1"/>
<dbReference type="Gene3D" id="1.20.1250.20">
    <property type="entry name" value="MFS general substrate transporter like domains"/>
    <property type="match status" value="1"/>
</dbReference>
<keyword evidence="5 6" id="KW-0472">Membrane</keyword>
<evidence type="ECO:0000259" key="7">
    <source>
        <dbReference type="PROSITE" id="PS50850"/>
    </source>
</evidence>
<dbReference type="SUPFAM" id="SSF103473">
    <property type="entry name" value="MFS general substrate transporter"/>
    <property type="match status" value="1"/>
</dbReference>
<dbReference type="GO" id="GO:0005886">
    <property type="term" value="C:plasma membrane"/>
    <property type="evidence" value="ECO:0007669"/>
    <property type="project" value="UniProtKB-SubCell"/>
</dbReference>
<comment type="subcellular location">
    <subcellularLocation>
        <location evidence="1">Cell membrane</location>
        <topology evidence="1">Multi-pass membrane protein</topology>
    </subcellularLocation>
</comment>
<dbReference type="InterPro" id="IPR036259">
    <property type="entry name" value="MFS_trans_sf"/>
</dbReference>
<keyword evidence="3 6" id="KW-0812">Transmembrane</keyword>